<protein>
    <submittedName>
        <fullName evidence="6">CRP-like cAMP-binding protein</fullName>
    </submittedName>
</protein>
<dbReference type="InterPro" id="IPR014710">
    <property type="entry name" value="RmlC-like_jellyroll"/>
</dbReference>
<dbReference type="PROSITE" id="PS50042">
    <property type="entry name" value="CNMP_BINDING_3"/>
    <property type="match status" value="1"/>
</dbReference>
<keyword evidence="3" id="KW-0804">Transcription</keyword>
<dbReference type="Proteomes" id="UP000542353">
    <property type="component" value="Unassembled WGS sequence"/>
</dbReference>
<dbReference type="PANTHER" id="PTHR24567">
    <property type="entry name" value="CRP FAMILY TRANSCRIPTIONAL REGULATORY PROTEIN"/>
    <property type="match status" value="1"/>
</dbReference>
<dbReference type="InterPro" id="IPR036388">
    <property type="entry name" value="WH-like_DNA-bd_sf"/>
</dbReference>
<feature type="domain" description="Cyclic nucleotide-binding" evidence="4">
    <location>
        <begin position="32"/>
        <end position="74"/>
    </location>
</feature>
<dbReference type="Gene3D" id="2.60.120.10">
    <property type="entry name" value="Jelly Rolls"/>
    <property type="match status" value="1"/>
</dbReference>
<dbReference type="GO" id="GO:0003677">
    <property type="term" value="F:DNA binding"/>
    <property type="evidence" value="ECO:0007669"/>
    <property type="project" value="UniProtKB-KW"/>
</dbReference>
<dbReference type="InterPro" id="IPR000595">
    <property type="entry name" value="cNMP-bd_dom"/>
</dbReference>
<dbReference type="SUPFAM" id="SSF46785">
    <property type="entry name" value="Winged helix' DNA-binding domain"/>
    <property type="match status" value="1"/>
</dbReference>
<dbReference type="AlphaFoldDB" id="A0A7W7Z6I9"/>
<dbReference type="Gene3D" id="1.10.10.10">
    <property type="entry name" value="Winged helix-like DNA-binding domain superfamily/Winged helix DNA-binding domain"/>
    <property type="match status" value="1"/>
</dbReference>
<dbReference type="SUPFAM" id="SSF51206">
    <property type="entry name" value="cAMP-binding domain-like"/>
    <property type="match status" value="1"/>
</dbReference>
<dbReference type="GO" id="GO:0003700">
    <property type="term" value="F:DNA-binding transcription factor activity"/>
    <property type="evidence" value="ECO:0007669"/>
    <property type="project" value="TreeGrafter"/>
</dbReference>
<evidence type="ECO:0000313" key="6">
    <source>
        <dbReference type="EMBL" id="MBB5048901.1"/>
    </source>
</evidence>
<dbReference type="EMBL" id="JACHIH010000027">
    <property type="protein sequence ID" value="MBB5048901.1"/>
    <property type="molecule type" value="Genomic_DNA"/>
</dbReference>
<keyword evidence="1" id="KW-0805">Transcription regulation</keyword>
<evidence type="ECO:0000313" key="7">
    <source>
        <dbReference type="Proteomes" id="UP000542353"/>
    </source>
</evidence>
<gene>
    <name evidence="6" type="ORF">HNR60_003672</name>
</gene>
<dbReference type="InterPro" id="IPR050397">
    <property type="entry name" value="Env_Response_Regulators"/>
</dbReference>
<reference evidence="6 7" key="1">
    <citation type="submission" date="2020-08" db="EMBL/GenBank/DDBJ databases">
        <title>Genomic Encyclopedia of Type Strains, Phase IV (KMG-IV): sequencing the most valuable type-strain genomes for metagenomic binning, comparative biology and taxonomic classification.</title>
        <authorList>
            <person name="Goeker M."/>
        </authorList>
    </citation>
    <scope>NUCLEOTIDE SEQUENCE [LARGE SCALE GENOMIC DNA]</scope>
    <source>
        <strain evidence="6 7">DSM 12706</strain>
    </source>
</reference>
<comment type="caution">
    <text evidence="6">The sequence shown here is derived from an EMBL/GenBank/DDBJ whole genome shotgun (WGS) entry which is preliminary data.</text>
</comment>
<dbReference type="PROSITE" id="PS51063">
    <property type="entry name" value="HTH_CRP_2"/>
    <property type="match status" value="1"/>
</dbReference>
<dbReference type="InterPro" id="IPR012318">
    <property type="entry name" value="HTH_CRP"/>
</dbReference>
<accession>A0A7W7Z6I9</accession>
<dbReference type="GO" id="GO:0005829">
    <property type="term" value="C:cytosol"/>
    <property type="evidence" value="ECO:0007669"/>
    <property type="project" value="TreeGrafter"/>
</dbReference>
<evidence type="ECO:0000256" key="2">
    <source>
        <dbReference type="ARBA" id="ARBA00023125"/>
    </source>
</evidence>
<evidence type="ECO:0000256" key="1">
    <source>
        <dbReference type="ARBA" id="ARBA00023015"/>
    </source>
</evidence>
<name>A0A7W7Z6I9_9BRAD</name>
<feature type="domain" description="HTH crp-type" evidence="5">
    <location>
        <begin position="132"/>
        <end position="206"/>
    </location>
</feature>
<proteinExistence type="predicted"/>
<keyword evidence="2" id="KW-0238">DNA-binding</keyword>
<evidence type="ECO:0000259" key="5">
    <source>
        <dbReference type="PROSITE" id="PS51063"/>
    </source>
</evidence>
<evidence type="ECO:0000256" key="3">
    <source>
        <dbReference type="ARBA" id="ARBA00023163"/>
    </source>
</evidence>
<dbReference type="SMART" id="SM00419">
    <property type="entry name" value="HTH_CRP"/>
    <property type="match status" value="1"/>
</dbReference>
<sequence length="219" mass="24124">MQSGPSLLDLLASDAGAALRAIFQERSLPAGTVFDDAEFRDHVFVIKSGRLRIYLATTERELSLAYLGAGDMFSTHTRAHLQAVQPATLLMAPRALLEHELAHYPALRAAIIRVLARVLSQAMTLLEDLAFHNVRGRIARYLLRSAGRHKAPLENGSLIRIDLHMEEIAALLGTTRQTASTELNAMLHAGVLLRHDRRRLVIQDLARLQAWASEGDGVG</sequence>
<evidence type="ECO:0000259" key="4">
    <source>
        <dbReference type="PROSITE" id="PS50042"/>
    </source>
</evidence>
<keyword evidence="7" id="KW-1185">Reference proteome</keyword>
<dbReference type="Pfam" id="PF13545">
    <property type="entry name" value="HTH_Crp_2"/>
    <property type="match status" value="1"/>
</dbReference>
<organism evidence="6 7">
    <name type="scientific">Rhodopseudomonas rhenobacensis</name>
    <dbReference type="NCBI Taxonomy" id="87461"/>
    <lineage>
        <taxon>Bacteria</taxon>
        <taxon>Pseudomonadati</taxon>
        <taxon>Pseudomonadota</taxon>
        <taxon>Alphaproteobacteria</taxon>
        <taxon>Hyphomicrobiales</taxon>
        <taxon>Nitrobacteraceae</taxon>
        <taxon>Rhodopseudomonas</taxon>
    </lineage>
</organism>
<dbReference type="InterPro" id="IPR018490">
    <property type="entry name" value="cNMP-bd_dom_sf"/>
</dbReference>
<dbReference type="InterPro" id="IPR036390">
    <property type="entry name" value="WH_DNA-bd_sf"/>
</dbReference>
<dbReference type="RefSeq" id="WP_184260241.1">
    <property type="nucleotide sequence ID" value="NZ_JACHIH010000027.1"/>
</dbReference>
<dbReference type="CDD" id="cd00038">
    <property type="entry name" value="CAP_ED"/>
    <property type="match status" value="1"/>
</dbReference>
<dbReference type="PANTHER" id="PTHR24567:SF74">
    <property type="entry name" value="HTH-TYPE TRANSCRIPTIONAL REGULATOR ARCR"/>
    <property type="match status" value="1"/>
</dbReference>